<dbReference type="Gene3D" id="3.40.190.10">
    <property type="entry name" value="Periplasmic binding protein-like II"/>
    <property type="match status" value="2"/>
</dbReference>
<dbReference type="Pfam" id="PF00497">
    <property type="entry name" value="SBP_bac_3"/>
    <property type="match status" value="1"/>
</dbReference>
<evidence type="ECO:0000256" key="5">
    <source>
        <dbReference type="SAM" id="SignalP"/>
    </source>
</evidence>
<accession>A0A8E0SW88</accession>
<reference evidence="7" key="1">
    <citation type="submission" date="2021-03" db="EMBL/GenBank/DDBJ databases">
        <title>Plesiomonas shigelloides zfcc0051, isolated from zebrafish feces.</title>
        <authorList>
            <person name="Vanderhoek Z."/>
            <person name="Gaulke C."/>
        </authorList>
    </citation>
    <scope>NUCLEOTIDE SEQUENCE</scope>
    <source>
        <strain evidence="7">Zfcc0051</strain>
    </source>
</reference>
<dbReference type="SUPFAM" id="SSF53850">
    <property type="entry name" value="Periplasmic binding protein-like II"/>
    <property type="match status" value="1"/>
</dbReference>
<name>A0A8E0SW88_PLESH</name>
<evidence type="ECO:0000256" key="2">
    <source>
        <dbReference type="ARBA" id="ARBA00010333"/>
    </source>
</evidence>
<evidence type="ECO:0000256" key="1">
    <source>
        <dbReference type="ARBA" id="ARBA00004196"/>
    </source>
</evidence>
<dbReference type="PANTHER" id="PTHR35936:SF17">
    <property type="entry name" value="ARGININE-BINDING EXTRACELLULAR PROTEIN ARTP"/>
    <property type="match status" value="1"/>
</dbReference>
<evidence type="ECO:0000256" key="4">
    <source>
        <dbReference type="RuleBase" id="RU003744"/>
    </source>
</evidence>
<evidence type="ECO:0000256" key="3">
    <source>
        <dbReference type="ARBA" id="ARBA00022729"/>
    </source>
</evidence>
<evidence type="ECO:0000313" key="7">
    <source>
        <dbReference type="EMBL" id="MBO1107046.1"/>
    </source>
</evidence>
<feature type="chain" id="PRO_5041149925" evidence="5">
    <location>
        <begin position="32"/>
        <end position="264"/>
    </location>
</feature>
<dbReference type="EMBL" id="JAFNAA010000002">
    <property type="protein sequence ID" value="MBO1107046.1"/>
    <property type="molecule type" value="Genomic_DNA"/>
</dbReference>
<dbReference type="PROSITE" id="PS01039">
    <property type="entry name" value="SBP_BACTERIAL_3"/>
    <property type="match status" value="1"/>
</dbReference>
<sequence length="264" mass="29040">MAWLNNNTRQSKGLVMALAIAATMSSGAALAKDWKDVRIAVDVPYEPFEYKKPDGTLTGFEIDLGNAVCEQANLKCEWVVQAWDGIIPGLLARKYDVIFSSMSINEERKAKVAFSEPYYNTPSAWFAAKGSSIDPAKPDTLAGKRIGVQRGTIQDGAATKQFGKTAQIVRYNTGDEVVMDLKGGRLDVVLLDFPVGESTLLKTADGDQYAQVGEKQQLGDGVGAAFRKNDNELREKFNQALQAVKDNGTYDKIMKQYFDYSVKK</sequence>
<evidence type="ECO:0000259" key="6">
    <source>
        <dbReference type="SMART" id="SM00062"/>
    </source>
</evidence>
<feature type="domain" description="Solute-binding protein family 3/N-terminal" evidence="6">
    <location>
        <begin position="36"/>
        <end position="261"/>
    </location>
</feature>
<protein>
    <submittedName>
        <fullName evidence="7">Transporter substrate-binding domain-containing protein</fullName>
    </submittedName>
</protein>
<dbReference type="PANTHER" id="PTHR35936">
    <property type="entry name" value="MEMBRANE-BOUND LYTIC MUREIN TRANSGLYCOSYLASE F"/>
    <property type="match status" value="1"/>
</dbReference>
<dbReference type="KEGG" id="pshi:SAMEA2665130_2100"/>
<dbReference type="RefSeq" id="WP_064978019.1">
    <property type="nucleotide sequence ID" value="NZ_JAFNAA010000002.1"/>
</dbReference>
<keyword evidence="3 5" id="KW-0732">Signal</keyword>
<evidence type="ECO:0000313" key="8">
    <source>
        <dbReference type="Proteomes" id="UP000664658"/>
    </source>
</evidence>
<dbReference type="InterPro" id="IPR018313">
    <property type="entry name" value="SBP_3_CS"/>
</dbReference>
<comment type="subcellular location">
    <subcellularLocation>
        <location evidence="1">Cell envelope</location>
    </subcellularLocation>
</comment>
<dbReference type="GO" id="GO:0030288">
    <property type="term" value="C:outer membrane-bounded periplasmic space"/>
    <property type="evidence" value="ECO:0007669"/>
    <property type="project" value="UniProtKB-ARBA"/>
</dbReference>
<gene>
    <name evidence="7" type="ORF">J2R62_02220</name>
</gene>
<dbReference type="Proteomes" id="UP000664658">
    <property type="component" value="Unassembled WGS sequence"/>
</dbReference>
<comment type="caution">
    <text evidence="7">The sequence shown here is derived from an EMBL/GenBank/DDBJ whole genome shotgun (WGS) entry which is preliminary data.</text>
</comment>
<feature type="signal peptide" evidence="5">
    <location>
        <begin position="1"/>
        <end position="31"/>
    </location>
</feature>
<organism evidence="7 8">
    <name type="scientific">Plesiomonas shigelloides</name>
    <name type="common">Aeromonas shigelloides</name>
    <dbReference type="NCBI Taxonomy" id="703"/>
    <lineage>
        <taxon>Bacteria</taxon>
        <taxon>Pseudomonadati</taxon>
        <taxon>Pseudomonadota</taxon>
        <taxon>Gammaproteobacteria</taxon>
        <taxon>Enterobacterales</taxon>
        <taxon>Enterobacteriaceae</taxon>
        <taxon>Plesiomonas</taxon>
    </lineage>
</organism>
<dbReference type="AlphaFoldDB" id="A0A8E0SW88"/>
<comment type="similarity">
    <text evidence="2 4">Belongs to the bacterial solute-binding protein 3 family.</text>
</comment>
<dbReference type="InterPro" id="IPR001638">
    <property type="entry name" value="Solute-binding_3/MltF_N"/>
</dbReference>
<proteinExistence type="inferred from homology"/>
<dbReference type="SMART" id="SM00062">
    <property type="entry name" value="PBPb"/>
    <property type="match status" value="1"/>
</dbReference>